<dbReference type="STRING" id="1324957.K933_16832"/>
<gene>
    <name evidence="2" type="ORF">K933_16832</name>
</gene>
<dbReference type="Proteomes" id="UP000017840">
    <property type="component" value="Unassembled WGS sequence"/>
</dbReference>
<feature type="coiled-coil region" evidence="1">
    <location>
        <begin position="6"/>
        <end position="33"/>
    </location>
</feature>
<protein>
    <submittedName>
        <fullName evidence="2">Uncharacterized protein</fullName>
    </submittedName>
</protein>
<evidence type="ECO:0000313" key="3">
    <source>
        <dbReference type="Proteomes" id="UP000017840"/>
    </source>
</evidence>
<dbReference type="EMBL" id="ASGZ01000068">
    <property type="protein sequence ID" value="ESP86945.1"/>
    <property type="molecule type" value="Genomic_DNA"/>
</dbReference>
<dbReference type="RefSeq" id="WP_023395933.1">
    <property type="nucleotide sequence ID" value="NZ_ASGZ01000068.1"/>
</dbReference>
<dbReference type="AlphaFoldDB" id="V4H8D2"/>
<proteinExistence type="predicted"/>
<organism evidence="2 3">
    <name type="scientific">Candidatus Halobonum tyrrellensis G22</name>
    <dbReference type="NCBI Taxonomy" id="1324957"/>
    <lineage>
        <taxon>Archaea</taxon>
        <taxon>Methanobacteriati</taxon>
        <taxon>Methanobacteriota</taxon>
        <taxon>Stenosarchaea group</taxon>
        <taxon>Halobacteria</taxon>
        <taxon>Halobacteriales</taxon>
        <taxon>Haloferacaceae</taxon>
        <taxon>Candidatus Halobonum</taxon>
    </lineage>
</organism>
<evidence type="ECO:0000313" key="2">
    <source>
        <dbReference type="EMBL" id="ESP86945.1"/>
    </source>
</evidence>
<name>V4H8D2_9EURY</name>
<evidence type="ECO:0000256" key="1">
    <source>
        <dbReference type="SAM" id="Coils"/>
    </source>
</evidence>
<reference evidence="2 3" key="1">
    <citation type="journal article" date="2013" name="Genome Announc.">
        <title>Draft Genome Sequence of 'Candidatus Halobonum tyrrellensis' Strain G22, Isolated from the Hypersaline Waters of Lake Tyrrell, Australia.</title>
        <authorList>
            <person name="Ugalde J.A."/>
            <person name="Narasingarao P."/>
            <person name="Kuo S."/>
            <person name="Podell S."/>
            <person name="Allen E.E."/>
        </authorList>
    </citation>
    <scope>NUCLEOTIDE SEQUENCE [LARGE SCALE GENOMIC DNA]</scope>
    <source>
        <strain evidence="2 3">G22</strain>
    </source>
</reference>
<accession>V4H8D2</accession>
<keyword evidence="1" id="KW-0175">Coiled coil</keyword>
<comment type="caution">
    <text evidence="2">The sequence shown here is derived from an EMBL/GenBank/DDBJ whole genome shotgun (WGS) entry which is preliminary data.</text>
</comment>
<sequence>MKTADRADLREEVERQEERIDELEETIKQLASEAGVGPMTQCFRCDHGRLVMQDGFLECTKCGYRTGL</sequence>
<keyword evidence="3" id="KW-1185">Reference proteome</keyword>